<feature type="repeat" description="ANK" evidence="1">
    <location>
        <begin position="668"/>
        <end position="700"/>
    </location>
</feature>
<dbReference type="OrthoDB" id="194358at2759"/>
<keyword evidence="1" id="KW-0040">ANK repeat</keyword>
<dbReference type="Pfam" id="PF12796">
    <property type="entry name" value="Ank_2"/>
    <property type="match status" value="3"/>
</dbReference>
<protein>
    <recommendedName>
        <fullName evidence="7">Heterokaryon incompatibility domain-containing protein</fullName>
    </recommendedName>
</protein>
<dbReference type="PROSITE" id="PS50297">
    <property type="entry name" value="ANK_REP_REGION"/>
    <property type="match status" value="4"/>
</dbReference>
<evidence type="ECO:0000313" key="5">
    <source>
        <dbReference type="EMBL" id="KAF9873342.1"/>
    </source>
</evidence>
<dbReference type="EMBL" id="JAATWM020000032">
    <property type="protein sequence ID" value="KAF9873342.1"/>
    <property type="molecule type" value="Genomic_DNA"/>
</dbReference>
<dbReference type="RefSeq" id="XP_038742803.1">
    <property type="nucleotide sequence ID" value="XM_038891870.1"/>
</dbReference>
<dbReference type="PANTHER" id="PTHR10622">
    <property type="entry name" value="HET DOMAIN-CONTAINING PROTEIN"/>
    <property type="match status" value="1"/>
</dbReference>
<sequence length="1053" mass="116689">MWLIDTDTLRLVGVQGDPQEDYAILSHTWGRDEVTFSVFQAITKASERHSFSTLDDMREHIGVTTTSGYGKIKDSAKLAKAQGLKYLWVDTCCIDKTSSAELSESINSMYRWYQKAKVCYAFLPDVEPVAANDPFEKNSSFRKSRWFTRGWTLQELIAPTTVEFYAKDWSLINTKNASNNNFCDLLMRITGINASVLGGTTFLSDISVANRMQWSATRETTRIEDLAYCLLGIFNVNMPLLYGEGMRAFIRLQEEILRETDDQSLFLWGIPADETPDGDTLYGLLAPSPRAFSQLDLDRVRPLPPSGAQQSTPASVTSQGLRTSLQLFPFKPDSDIYYALLDCVASRSQDAAIDWSPCIIVQRLWGDQFARITSAQGSVALFPEDSLDENDGTLENVYVKQSPFHALPELAVQTKSRRGDNRNSRHLEFRVASAYPPERWDSTLSIIRPKEPQSGRPFVVLRFVSDGRSITSTMDVSIGLRRVQKRWELCYEKLPYADRRLNQVFYEVSGLEIPLDRKLYDPNGLKCVRMNVTEANRRGRRFIQIGLSGAIELDSASTGNATALEIIARRPRSSSHEISEITRQCFYEQGLSYVLTPEVRQLDAVRTRPPHLKYSPGYSTASLDAVEIDPSKPYAKMIKAVRARKEREIKSLVSKDPRIVECETEEQDNFRPIHWAAALGSQSLVKTLIKLGADKRSKTKSGYMAIHLAIFHGRFNLVAYLLEEEQAIQFKASPDTLYRFLTDRHESVLHILSAPVSNGFAHEGVRKAIENVKAEMGGVHSMSHMNWLGETPLHRAAASGDLNGIKFLTDLSAGAGVRDKQDNCGRSVLFHAACGGSRTVIDHLLDLGAMLDLADEQGRSPLHAAVMANNPEAIHALLSRGANVNNVTHEIGLTPLHLACLYGFSTIVQQLRGAGARVNQWTTGSLSCQPLHLSVANGHHDCVYVLVNDTACEVDSRCSSYLFLTKSDSGLQYQGDLVKLQKPLKPVDLATSLGLSGIASTIQKQSTYGINRSGNGSNAGEATPPDRSSRAEASSAPTGPLIGLLGLEMLSDD</sequence>
<feature type="repeat" description="ANK" evidence="1">
    <location>
        <begin position="857"/>
        <end position="889"/>
    </location>
</feature>
<dbReference type="Proteomes" id="UP000781932">
    <property type="component" value="Unassembled WGS sequence"/>
</dbReference>
<dbReference type="PANTHER" id="PTHR10622:SF12">
    <property type="entry name" value="HET DOMAIN-CONTAINING PROTEIN"/>
    <property type="match status" value="1"/>
</dbReference>
<reference evidence="5" key="2">
    <citation type="submission" date="2020-11" db="EMBL/GenBank/DDBJ databases">
        <title>Whole genome sequencing of Colletotrichum sp.</title>
        <authorList>
            <person name="Li H."/>
        </authorList>
    </citation>
    <scope>NUCLEOTIDE SEQUENCE</scope>
    <source>
        <strain evidence="5">CkLH20</strain>
    </source>
</reference>
<feature type="repeat" description="ANK" evidence="1">
    <location>
        <begin position="788"/>
        <end position="820"/>
    </location>
</feature>
<keyword evidence="6" id="KW-1185">Reference proteome</keyword>
<dbReference type="AlphaFoldDB" id="A0A9P6HY09"/>
<gene>
    <name evidence="5" type="ORF">CkaCkLH20_09155</name>
</gene>
<feature type="repeat" description="ANK" evidence="1">
    <location>
        <begin position="891"/>
        <end position="923"/>
    </location>
</feature>
<feature type="domain" description="DUF8212" evidence="4">
    <location>
        <begin position="247"/>
        <end position="270"/>
    </location>
</feature>
<evidence type="ECO:0000256" key="2">
    <source>
        <dbReference type="SAM" id="MobiDB-lite"/>
    </source>
</evidence>
<dbReference type="GeneID" id="62164944"/>
<organism evidence="5 6">
    <name type="scientific">Colletotrichum karsti</name>
    <dbReference type="NCBI Taxonomy" id="1095194"/>
    <lineage>
        <taxon>Eukaryota</taxon>
        <taxon>Fungi</taxon>
        <taxon>Dikarya</taxon>
        <taxon>Ascomycota</taxon>
        <taxon>Pezizomycotina</taxon>
        <taxon>Sordariomycetes</taxon>
        <taxon>Hypocreomycetidae</taxon>
        <taxon>Glomerellales</taxon>
        <taxon>Glomerellaceae</taxon>
        <taxon>Colletotrichum</taxon>
        <taxon>Colletotrichum boninense species complex</taxon>
    </lineage>
</organism>
<evidence type="ECO:0000256" key="1">
    <source>
        <dbReference type="PROSITE-ProRule" id="PRU00023"/>
    </source>
</evidence>
<evidence type="ECO:0008006" key="7">
    <source>
        <dbReference type="Google" id="ProtNLM"/>
    </source>
</evidence>
<dbReference type="InterPro" id="IPR036770">
    <property type="entry name" value="Ankyrin_rpt-contain_sf"/>
</dbReference>
<feature type="region of interest" description="Disordered" evidence="2">
    <location>
        <begin position="1009"/>
        <end position="1042"/>
    </location>
</feature>
<evidence type="ECO:0000259" key="3">
    <source>
        <dbReference type="Pfam" id="PF06985"/>
    </source>
</evidence>
<evidence type="ECO:0000259" key="4">
    <source>
        <dbReference type="Pfam" id="PF26640"/>
    </source>
</evidence>
<dbReference type="SMART" id="SM00248">
    <property type="entry name" value="ANK"/>
    <property type="match status" value="7"/>
</dbReference>
<accession>A0A9P6HY09</accession>
<dbReference type="InterPro" id="IPR058525">
    <property type="entry name" value="DUF8212"/>
</dbReference>
<dbReference type="Pfam" id="PF06985">
    <property type="entry name" value="HET"/>
    <property type="match status" value="1"/>
</dbReference>
<dbReference type="SUPFAM" id="SSF48403">
    <property type="entry name" value="Ankyrin repeat"/>
    <property type="match status" value="1"/>
</dbReference>
<dbReference type="PROSITE" id="PS50088">
    <property type="entry name" value="ANK_REPEAT"/>
    <property type="match status" value="4"/>
</dbReference>
<feature type="compositionally biased region" description="Polar residues" evidence="2">
    <location>
        <begin position="1009"/>
        <end position="1020"/>
    </location>
</feature>
<dbReference type="InterPro" id="IPR002110">
    <property type="entry name" value="Ankyrin_rpt"/>
</dbReference>
<evidence type="ECO:0000313" key="6">
    <source>
        <dbReference type="Proteomes" id="UP000781932"/>
    </source>
</evidence>
<comment type="caution">
    <text evidence="5">The sequence shown here is derived from an EMBL/GenBank/DDBJ whole genome shotgun (WGS) entry which is preliminary data.</text>
</comment>
<dbReference type="InterPro" id="IPR010730">
    <property type="entry name" value="HET"/>
</dbReference>
<feature type="domain" description="Heterokaryon incompatibility" evidence="3">
    <location>
        <begin position="22"/>
        <end position="123"/>
    </location>
</feature>
<reference evidence="5" key="1">
    <citation type="submission" date="2020-03" db="EMBL/GenBank/DDBJ databases">
        <authorList>
            <person name="He L."/>
        </authorList>
    </citation>
    <scope>NUCLEOTIDE SEQUENCE</scope>
    <source>
        <strain evidence="5">CkLH20</strain>
    </source>
</reference>
<proteinExistence type="predicted"/>
<dbReference type="Gene3D" id="1.25.40.20">
    <property type="entry name" value="Ankyrin repeat-containing domain"/>
    <property type="match status" value="2"/>
</dbReference>
<dbReference type="Pfam" id="PF26640">
    <property type="entry name" value="DUF8212"/>
    <property type="match status" value="1"/>
</dbReference>
<name>A0A9P6HY09_9PEZI</name>